<feature type="compositionally biased region" description="Basic and acidic residues" evidence="1">
    <location>
        <begin position="12"/>
        <end position="22"/>
    </location>
</feature>
<proteinExistence type="predicted"/>
<dbReference type="AlphaFoldDB" id="A0A6B0GXS2"/>
<sequence length="224" mass="24806">MSDTPLPDTDSDERRTDSDKAAAPDADADAGDTREVVVETDGAPDEETAIRQRAEDEFERYFRDTNGDSRRERLHQAKADLTAKHEELVGQHQQLGQKLSKTEQLIDGAERLRGEVADASEQDAEAAPTFSVPLELGVMKEVPHDDLGGVIEDIDERLTEFRERREALAEREDAYAEFRQVFTVAVQHADEELRREGRYAEMDGSGEAGGGRPTDQPGTHGGSQ</sequence>
<dbReference type="EMBL" id="WSZK01000036">
    <property type="protein sequence ID" value="MWG36578.1"/>
    <property type="molecule type" value="Genomic_DNA"/>
</dbReference>
<protein>
    <submittedName>
        <fullName evidence="2">Uncharacterized protein</fullName>
    </submittedName>
</protein>
<organism evidence="2 3">
    <name type="scientific">Halomarina oriensis</name>
    <dbReference type="NCBI Taxonomy" id="671145"/>
    <lineage>
        <taxon>Archaea</taxon>
        <taxon>Methanobacteriati</taxon>
        <taxon>Methanobacteriota</taxon>
        <taxon>Stenosarchaea group</taxon>
        <taxon>Halobacteria</taxon>
        <taxon>Halobacteriales</taxon>
        <taxon>Natronomonadaceae</taxon>
        <taxon>Halomarina</taxon>
    </lineage>
</organism>
<evidence type="ECO:0000313" key="3">
    <source>
        <dbReference type="Proteomes" id="UP000451471"/>
    </source>
</evidence>
<comment type="caution">
    <text evidence="2">The sequence shown here is derived from an EMBL/GenBank/DDBJ whole genome shotgun (WGS) entry which is preliminary data.</text>
</comment>
<reference evidence="2 3" key="1">
    <citation type="submission" date="2019-12" db="EMBL/GenBank/DDBJ databases">
        <title>Halocatena pleomorpha gen. nov. sp. nov., an extremely halophilic archaeon of family Halobacteriaceae isolated from saltpan soil.</title>
        <authorList>
            <person name="Pal Y."/>
            <person name="Verma A."/>
            <person name="Krishnamurthi S."/>
            <person name="Kumar P."/>
        </authorList>
    </citation>
    <scope>NUCLEOTIDE SEQUENCE [LARGE SCALE GENOMIC DNA]</scope>
    <source>
        <strain evidence="2 3">JCM 16495</strain>
    </source>
</reference>
<feature type="region of interest" description="Disordered" evidence="1">
    <location>
        <begin position="192"/>
        <end position="224"/>
    </location>
</feature>
<name>A0A6B0GXS2_9EURY</name>
<evidence type="ECO:0000313" key="2">
    <source>
        <dbReference type="EMBL" id="MWG36578.1"/>
    </source>
</evidence>
<dbReference type="Proteomes" id="UP000451471">
    <property type="component" value="Unassembled WGS sequence"/>
</dbReference>
<dbReference type="RefSeq" id="WP_158206229.1">
    <property type="nucleotide sequence ID" value="NZ_WSZK01000036.1"/>
</dbReference>
<keyword evidence="3" id="KW-1185">Reference proteome</keyword>
<feature type="region of interest" description="Disordered" evidence="1">
    <location>
        <begin position="1"/>
        <end position="45"/>
    </location>
</feature>
<accession>A0A6B0GXS2</accession>
<evidence type="ECO:0000256" key="1">
    <source>
        <dbReference type="SAM" id="MobiDB-lite"/>
    </source>
</evidence>
<gene>
    <name evidence="2" type="ORF">GQS65_19145</name>
</gene>
<feature type="compositionally biased region" description="Basic and acidic residues" evidence="1">
    <location>
        <begin position="192"/>
        <end position="201"/>
    </location>
</feature>